<dbReference type="Gene3D" id="3.40.109.10">
    <property type="entry name" value="NADH Oxidase"/>
    <property type="match status" value="1"/>
</dbReference>
<evidence type="ECO:0000259" key="2">
    <source>
        <dbReference type="Pfam" id="PF00881"/>
    </source>
</evidence>
<feature type="domain" description="Nitroreductase" evidence="2">
    <location>
        <begin position="44"/>
        <end position="193"/>
    </location>
</feature>
<gene>
    <name evidence="3" type="ORF">DDY73_08720</name>
</gene>
<evidence type="ECO:0000313" key="4">
    <source>
        <dbReference type="Proteomes" id="UP000262954"/>
    </source>
</evidence>
<dbReference type="SUPFAM" id="SSF55469">
    <property type="entry name" value="FMN-dependent nitroreductase-like"/>
    <property type="match status" value="1"/>
</dbReference>
<comment type="caution">
    <text evidence="3">The sequence shown here is derived from an EMBL/GenBank/DDBJ whole genome shotgun (WGS) entry which is preliminary data.</text>
</comment>
<dbReference type="PANTHER" id="PTHR43745">
    <property type="entry name" value="NITROREDUCTASE MJ1384-RELATED"/>
    <property type="match status" value="1"/>
</dbReference>
<evidence type="ECO:0000313" key="3">
    <source>
        <dbReference type="EMBL" id="HBJ09075.1"/>
    </source>
</evidence>
<keyword evidence="1" id="KW-0732">Signal</keyword>
<proteinExistence type="predicted"/>
<dbReference type="InterPro" id="IPR000415">
    <property type="entry name" value="Nitroreductase-like"/>
</dbReference>
<dbReference type="CDD" id="cd02142">
    <property type="entry name" value="McbC_SagB-like_oxidoreductase"/>
    <property type="match status" value="1"/>
</dbReference>
<feature type="signal peptide" evidence="1">
    <location>
        <begin position="1"/>
        <end position="21"/>
    </location>
</feature>
<evidence type="ECO:0000256" key="1">
    <source>
        <dbReference type="SAM" id="SignalP"/>
    </source>
</evidence>
<dbReference type="AlphaFoldDB" id="A0A354M3I6"/>
<dbReference type="InterPro" id="IPR029479">
    <property type="entry name" value="Nitroreductase"/>
</dbReference>
<dbReference type="GO" id="GO:0016491">
    <property type="term" value="F:oxidoreductase activity"/>
    <property type="evidence" value="ECO:0007669"/>
    <property type="project" value="InterPro"/>
</dbReference>
<accession>A0A354M3I6</accession>
<dbReference type="PROSITE" id="PS51257">
    <property type="entry name" value="PROKAR_LIPOPROTEIN"/>
    <property type="match status" value="1"/>
</dbReference>
<sequence>MKNLLLSITVCGIIACGCAQAKELKTIQLNDPDTQRGDAVMTALKNRKSTREFSTKELSLKDLSDLCWAANGINRSESGKRTAPSAMNKQDIKVYVCTADGSYLYNPQKNTLEPVSSGDVRPLKAPVCLILVSDTNSDWGAMDAGIVSQNISLFCAGTGMATVPRGSMDKAALKKALKLTGDQTPFLNHPVGYFK</sequence>
<dbReference type="Proteomes" id="UP000262954">
    <property type="component" value="Unassembled WGS sequence"/>
</dbReference>
<dbReference type="PANTHER" id="PTHR43745:SF2">
    <property type="entry name" value="NITROREDUCTASE MJ1384-RELATED"/>
    <property type="match status" value="1"/>
</dbReference>
<reference evidence="3 4" key="1">
    <citation type="journal article" date="2018" name="Nat. Biotechnol.">
        <title>A standardized bacterial taxonomy based on genome phylogeny substantially revises the tree of life.</title>
        <authorList>
            <person name="Parks D.H."/>
            <person name="Chuvochina M."/>
            <person name="Waite D.W."/>
            <person name="Rinke C."/>
            <person name="Skarshewski A."/>
            <person name="Chaumeil P.A."/>
            <person name="Hugenholtz P."/>
        </authorList>
    </citation>
    <scope>NUCLEOTIDE SEQUENCE [LARGE SCALE GENOMIC DNA]</scope>
    <source>
        <strain evidence="3">UBA11482</strain>
    </source>
</reference>
<feature type="chain" id="PRO_5016966455" evidence="1">
    <location>
        <begin position="22"/>
        <end position="195"/>
    </location>
</feature>
<name>A0A354M3I6_9BACT</name>
<organism evidence="3 4">
    <name type="scientific">Coprobacter fastidiosus</name>
    <dbReference type="NCBI Taxonomy" id="1099853"/>
    <lineage>
        <taxon>Bacteria</taxon>
        <taxon>Pseudomonadati</taxon>
        <taxon>Bacteroidota</taxon>
        <taxon>Bacteroidia</taxon>
        <taxon>Bacteroidales</taxon>
        <taxon>Barnesiellaceae</taxon>
        <taxon>Coprobacter</taxon>
    </lineage>
</organism>
<protein>
    <submittedName>
        <fullName evidence="3">Dehydrogenase</fullName>
    </submittedName>
</protein>
<dbReference type="Pfam" id="PF00881">
    <property type="entry name" value="Nitroreductase"/>
    <property type="match status" value="1"/>
</dbReference>
<dbReference type="EMBL" id="DNWC01000114">
    <property type="protein sequence ID" value="HBJ09075.1"/>
    <property type="molecule type" value="Genomic_DNA"/>
</dbReference>
<dbReference type="InterPro" id="IPR052544">
    <property type="entry name" value="Bacteriocin_Proc_Enz"/>
</dbReference>